<accession>A0A223KMS8</accession>
<evidence type="ECO:0000313" key="2">
    <source>
        <dbReference type="EMBL" id="AST90759.1"/>
    </source>
</evidence>
<organism evidence="2 3">
    <name type="scientific">Sutcliffiella cohnii</name>
    <dbReference type="NCBI Taxonomy" id="33932"/>
    <lineage>
        <taxon>Bacteria</taxon>
        <taxon>Bacillati</taxon>
        <taxon>Bacillota</taxon>
        <taxon>Bacilli</taxon>
        <taxon>Bacillales</taxon>
        <taxon>Bacillaceae</taxon>
        <taxon>Sutcliffiella</taxon>
    </lineage>
</organism>
<protein>
    <submittedName>
        <fullName evidence="2">Uncharacterized protein</fullName>
    </submittedName>
</protein>
<keyword evidence="1" id="KW-0472">Membrane</keyword>
<feature type="transmembrane region" description="Helical" evidence="1">
    <location>
        <begin position="94"/>
        <end position="113"/>
    </location>
</feature>
<gene>
    <name evidence="2" type="ORF">BC6307_05410</name>
</gene>
<name>A0A223KMS8_9BACI</name>
<dbReference type="EMBL" id="CP018866">
    <property type="protein sequence ID" value="AST90759.1"/>
    <property type="molecule type" value="Genomic_DNA"/>
</dbReference>
<feature type="transmembrane region" description="Helical" evidence="1">
    <location>
        <begin position="7"/>
        <end position="25"/>
    </location>
</feature>
<feature type="transmembrane region" description="Helical" evidence="1">
    <location>
        <begin position="69"/>
        <end position="88"/>
    </location>
</feature>
<dbReference type="Proteomes" id="UP000215224">
    <property type="component" value="Chromosome"/>
</dbReference>
<keyword evidence="3" id="KW-1185">Reference proteome</keyword>
<dbReference type="KEGG" id="bcoh:BC6307_05410"/>
<dbReference type="AlphaFoldDB" id="A0A223KMS8"/>
<reference evidence="2 3" key="1">
    <citation type="submission" date="2016-12" db="EMBL/GenBank/DDBJ databases">
        <title>The whole genome sequencing and assembly of Bacillus cohnii DSM 6307T strain.</title>
        <authorList>
            <person name="Lee Y.-J."/>
            <person name="Yi H."/>
            <person name="Bahn Y.-S."/>
            <person name="Kim J.F."/>
            <person name="Lee D.-W."/>
        </authorList>
    </citation>
    <scope>NUCLEOTIDE SEQUENCE [LARGE SCALE GENOMIC DNA]</scope>
    <source>
        <strain evidence="2 3">DSM 6307</strain>
    </source>
</reference>
<keyword evidence="1" id="KW-1133">Transmembrane helix</keyword>
<proteinExistence type="predicted"/>
<feature type="transmembrane region" description="Helical" evidence="1">
    <location>
        <begin position="125"/>
        <end position="147"/>
    </location>
</feature>
<keyword evidence="1" id="KW-0812">Transmembrane</keyword>
<evidence type="ECO:0000313" key="3">
    <source>
        <dbReference type="Proteomes" id="UP000215224"/>
    </source>
</evidence>
<dbReference type="RefSeq" id="WP_066412014.1">
    <property type="nucleotide sequence ID" value="NZ_CP018866.1"/>
</dbReference>
<evidence type="ECO:0000256" key="1">
    <source>
        <dbReference type="SAM" id="Phobius"/>
    </source>
</evidence>
<sequence>MYRYNKVIIILMTLLPWLSIPLLGMKTFKRFLPGTIFMSLYLITEGRLAEKRRWWWFHYNVKPNQLAEWPLIFGPFFVGAIWILKYTYGKFNTYLIVNLIIDSVFTFFMLDWFKKIGYVSLVRLNKFQLSIVFMIKMFVLYGFQMVYERLFKRASLNGGQVNGSQS</sequence>